<evidence type="ECO:0000256" key="2">
    <source>
        <dbReference type="ARBA" id="ARBA00022679"/>
    </source>
</evidence>
<evidence type="ECO:0000256" key="4">
    <source>
        <dbReference type="ARBA" id="ARBA00022777"/>
    </source>
</evidence>
<evidence type="ECO:0000256" key="3">
    <source>
        <dbReference type="ARBA" id="ARBA00022741"/>
    </source>
</evidence>
<dbReference type="GO" id="GO:0004713">
    <property type="term" value="F:protein tyrosine kinase activity"/>
    <property type="evidence" value="ECO:0007669"/>
    <property type="project" value="TreeGrafter"/>
</dbReference>
<accession>A0A3Q2CKB5</accession>
<keyword evidence="8" id="KW-1185">Reference proteome</keyword>
<keyword evidence="4" id="KW-0418">Kinase</keyword>
<dbReference type="GO" id="GO:0003714">
    <property type="term" value="F:transcription corepressor activity"/>
    <property type="evidence" value="ECO:0007669"/>
    <property type="project" value="TreeGrafter"/>
</dbReference>
<dbReference type="GO" id="GO:0046332">
    <property type="term" value="F:SMAD binding"/>
    <property type="evidence" value="ECO:0007669"/>
    <property type="project" value="TreeGrafter"/>
</dbReference>
<reference evidence="7" key="2">
    <citation type="submission" date="2025-09" db="UniProtKB">
        <authorList>
            <consortium name="Ensembl"/>
        </authorList>
    </citation>
    <scope>IDENTIFICATION</scope>
</reference>
<evidence type="ECO:0000256" key="5">
    <source>
        <dbReference type="ARBA" id="ARBA00022840"/>
    </source>
</evidence>
<dbReference type="GO" id="GO:0005524">
    <property type="term" value="F:ATP binding"/>
    <property type="evidence" value="ECO:0007669"/>
    <property type="project" value="UniProtKB-KW"/>
</dbReference>
<keyword evidence="2" id="KW-0808">Transferase</keyword>
<dbReference type="STRING" id="28743.ENSCVAP00000005703"/>
<dbReference type="GO" id="GO:0003713">
    <property type="term" value="F:transcription coactivator activity"/>
    <property type="evidence" value="ECO:0007669"/>
    <property type="project" value="TreeGrafter"/>
</dbReference>
<dbReference type="GeneTree" id="ENSGT00940000160805"/>
<reference evidence="7" key="1">
    <citation type="submission" date="2025-08" db="UniProtKB">
        <authorList>
            <consortium name="Ensembl"/>
        </authorList>
    </citation>
    <scope>IDENTIFICATION</scope>
</reference>
<evidence type="ECO:0000256" key="1">
    <source>
        <dbReference type="ARBA" id="ARBA00022527"/>
    </source>
</evidence>
<dbReference type="PANTHER" id="PTHR24058:SF53">
    <property type="entry name" value="HOMEODOMAIN-INTERACTING PROTEIN KINASE 2"/>
    <property type="match status" value="1"/>
</dbReference>
<dbReference type="InterPro" id="IPR011009">
    <property type="entry name" value="Kinase-like_dom_sf"/>
</dbReference>
<dbReference type="GO" id="GO:0007224">
    <property type="term" value="P:smoothened signaling pathway"/>
    <property type="evidence" value="ECO:0007669"/>
    <property type="project" value="TreeGrafter"/>
</dbReference>
<dbReference type="Proteomes" id="UP000265020">
    <property type="component" value="Unassembled WGS sequence"/>
</dbReference>
<feature type="domain" description="Protein kinase" evidence="6">
    <location>
        <begin position="23"/>
        <end position="319"/>
    </location>
</feature>
<dbReference type="GO" id="GO:0042771">
    <property type="term" value="P:intrinsic apoptotic signaling pathway in response to DNA damage by p53 class mediator"/>
    <property type="evidence" value="ECO:0007669"/>
    <property type="project" value="TreeGrafter"/>
</dbReference>
<dbReference type="GO" id="GO:0016605">
    <property type="term" value="C:PML body"/>
    <property type="evidence" value="ECO:0007669"/>
    <property type="project" value="TreeGrafter"/>
</dbReference>
<proteinExistence type="predicted"/>
<name>A0A3Q2CKB5_CYPVA</name>
<dbReference type="InterPro" id="IPR050494">
    <property type="entry name" value="Ser_Thr_dual-spec_kinase"/>
</dbReference>
<dbReference type="PROSITE" id="PS50011">
    <property type="entry name" value="PROTEIN_KINASE_DOM"/>
    <property type="match status" value="1"/>
</dbReference>
<keyword evidence="3" id="KW-0547">Nucleotide-binding</keyword>
<dbReference type="InterPro" id="IPR000719">
    <property type="entry name" value="Prot_kinase_dom"/>
</dbReference>
<organism evidence="7 8">
    <name type="scientific">Cyprinodon variegatus</name>
    <name type="common">Sheepshead minnow</name>
    <dbReference type="NCBI Taxonomy" id="28743"/>
    <lineage>
        <taxon>Eukaryota</taxon>
        <taxon>Metazoa</taxon>
        <taxon>Chordata</taxon>
        <taxon>Craniata</taxon>
        <taxon>Vertebrata</taxon>
        <taxon>Euteleostomi</taxon>
        <taxon>Actinopterygii</taxon>
        <taxon>Neopterygii</taxon>
        <taxon>Teleostei</taxon>
        <taxon>Neoteleostei</taxon>
        <taxon>Acanthomorphata</taxon>
        <taxon>Ovalentaria</taxon>
        <taxon>Atherinomorphae</taxon>
        <taxon>Cyprinodontiformes</taxon>
        <taxon>Cyprinodontidae</taxon>
        <taxon>Cyprinodon</taxon>
    </lineage>
</organism>
<sequence length="352" mass="40456">MKPNCKYLDLENETDFGSETNKYRFNGTVHFGQTGRIVQCIKQDTREIVAIKLVPEIADMTNREKQILRKIKEFGPDNYNIVKFYEDFNYKTKHCFVFEKLDIDLLRFTETIVGSGLHLSDIRLIAKQVLVSLDFLHSNGIVHRCITPNNIMLVDRSSLKVKLIDMGFSEEIGSMSNIYTNPVGFMPPEVIMRKKPDASSDMWCLGLTLIYFYLKALLFDCCTLNETLAAIVKMLGEPHCSKTFSYWKNVIKEYDPVVKLQSLDDLLEIRPTTQDPAEREDLLSFIDFLKQMLVPTPQERITSAAISSIQIRTRPDPLIFNPQPDPLTHQVIGYSTLRCRTAPLTLQQTCMH</sequence>
<dbReference type="Gene3D" id="1.10.510.10">
    <property type="entry name" value="Transferase(Phosphotransferase) domain 1"/>
    <property type="match status" value="1"/>
</dbReference>
<evidence type="ECO:0000313" key="7">
    <source>
        <dbReference type="Ensembl" id="ENSCVAP00000005703.1"/>
    </source>
</evidence>
<dbReference type="Ensembl" id="ENSCVAT00000006240.1">
    <property type="protein sequence ID" value="ENSCVAP00000005703.1"/>
    <property type="gene ID" value="ENSCVAG00000007132.1"/>
</dbReference>
<dbReference type="GO" id="GO:0005737">
    <property type="term" value="C:cytoplasm"/>
    <property type="evidence" value="ECO:0007669"/>
    <property type="project" value="TreeGrafter"/>
</dbReference>
<dbReference type="Pfam" id="PF00069">
    <property type="entry name" value="Pkinase"/>
    <property type="match status" value="1"/>
</dbReference>
<dbReference type="GO" id="GO:0004674">
    <property type="term" value="F:protein serine/threonine kinase activity"/>
    <property type="evidence" value="ECO:0007669"/>
    <property type="project" value="UniProtKB-KW"/>
</dbReference>
<dbReference type="AlphaFoldDB" id="A0A3Q2CKB5"/>
<dbReference type="SUPFAM" id="SSF56112">
    <property type="entry name" value="Protein kinase-like (PK-like)"/>
    <property type="match status" value="1"/>
</dbReference>
<dbReference type="GO" id="GO:0045944">
    <property type="term" value="P:positive regulation of transcription by RNA polymerase II"/>
    <property type="evidence" value="ECO:0007669"/>
    <property type="project" value="TreeGrafter"/>
</dbReference>
<evidence type="ECO:0000259" key="6">
    <source>
        <dbReference type="PROSITE" id="PS50011"/>
    </source>
</evidence>
<protein>
    <recommendedName>
        <fullName evidence="6">Protein kinase domain-containing protein</fullName>
    </recommendedName>
</protein>
<keyword evidence="1" id="KW-0723">Serine/threonine-protein kinase</keyword>
<dbReference type="Gene3D" id="3.30.200.20">
    <property type="entry name" value="Phosphorylase Kinase, domain 1"/>
    <property type="match status" value="1"/>
</dbReference>
<dbReference type="PANTHER" id="PTHR24058">
    <property type="entry name" value="DUAL SPECIFICITY PROTEIN KINASE"/>
    <property type="match status" value="1"/>
</dbReference>
<keyword evidence="5" id="KW-0067">ATP-binding</keyword>
<evidence type="ECO:0000313" key="8">
    <source>
        <dbReference type="Proteomes" id="UP000265020"/>
    </source>
</evidence>